<dbReference type="EMBL" id="BGZK01000997">
    <property type="protein sequence ID" value="GBP67941.1"/>
    <property type="molecule type" value="Genomic_DNA"/>
</dbReference>
<evidence type="ECO:0000313" key="2">
    <source>
        <dbReference type="Proteomes" id="UP000299102"/>
    </source>
</evidence>
<organism evidence="1 2">
    <name type="scientific">Eumeta variegata</name>
    <name type="common">Bagworm moth</name>
    <name type="synonym">Eumeta japonica</name>
    <dbReference type="NCBI Taxonomy" id="151549"/>
    <lineage>
        <taxon>Eukaryota</taxon>
        <taxon>Metazoa</taxon>
        <taxon>Ecdysozoa</taxon>
        <taxon>Arthropoda</taxon>
        <taxon>Hexapoda</taxon>
        <taxon>Insecta</taxon>
        <taxon>Pterygota</taxon>
        <taxon>Neoptera</taxon>
        <taxon>Endopterygota</taxon>
        <taxon>Lepidoptera</taxon>
        <taxon>Glossata</taxon>
        <taxon>Ditrysia</taxon>
        <taxon>Tineoidea</taxon>
        <taxon>Psychidae</taxon>
        <taxon>Oiketicinae</taxon>
        <taxon>Eumeta</taxon>
    </lineage>
</organism>
<comment type="caution">
    <text evidence="1">The sequence shown here is derived from an EMBL/GenBank/DDBJ whole genome shotgun (WGS) entry which is preliminary data.</text>
</comment>
<accession>A0A4C1XVJ4</accession>
<dbReference type="Proteomes" id="UP000299102">
    <property type="component" value="Unassembled WGS sequence"/>
</dbReference>
<dbReference type="AlphaFoldDB" id="A0A4C1XVJ4"/>
<evidence type="ECO:0000313" key="1">
    <source>
        <dbReference type="EMBL" id="GBP67941.1"/>
    </source>
</evidence>
<keyword evidence="2" id="KW-1185">Reference proteome</keyword>
<proteinExistence type="predicted"/>
<reference evidence="1 2" key="1">
    <citation type="journal article" date="2019" name="Commun. Biol.">
        <title>The bagworm genome reveals a unique fibroin gene that provides high tensile strength.</title>
        <authorList>
            <person name="Kono N."/>
            <person name="Nakamura H."/>
            <person name="Ohtoshi R."/>
            <person name="Tomita M."/>
            <person name="Numata K."/>
            <person name="Arakawa K."/>
        </authorList>
    </citation>
    <scope>NUCLEOTIDE SEQUENCE [LARGE SCALE GENOMIC DNA]</scope>
</reference>
<protein>
    <submittedName>
        <fullName evidence="1">Uncharacterized protein</fullName>
    </submittedName>
</protein>
<name>A0A4C1XVJ4_EUMVA</name>
<gene>
    <name evidence="1" type="ORF">EVAR_25337_1</name>
</gene>
<sequence>MRRTSFKLEILCLYLYISNGGGLMVKSIAFKAKGSTFDPGHGSIGEMSLSLNRSSGLWHAYQAVDAATSTKVSWVVLAGRQLTGYTSSNPGSIRRASRGTAARGSAAGGGNLGFLIFHLAPAPRAAVCRGCCEKSGSLEIINCTRLPPRADSARSMSKYGFNRANKHADHRKVDGHCCPRILAAPEESLPFIMEPSCGEAHTKDNAEDFGPGNYLVRKSGPSLRLEKTHDYNNYSISPTDGRDDVNFEHLEISERIG</sequence>